<dbReference type="GO" id="GO:0009376">
    <property type="term" value="C:HslUV protease complex"/>
    <property type="evidence" value="ECO:0007669"/>
    <property type="project" value="TreeGrafter"/>
</dbReference>
<feature type="domain" description="Clp ATPase C-terminal" evidence="3">
    <location>
        <begin position="148"/>
        <end position="242"/>
    </location>
</feature>
<dbReference type="GO" id="GO:0005524">
    <property type="term" value="F:ATP binding"/>
    <property type="evidence" value="ECO:0007669"/>
    <property type="project" value="UniProtKB-KW"/>
</dbReference>
<name>A0A933GM46_UNCTE</name>
<dbReference type="GO" id="GO:0051603">
    <property type="term" value="P:proteolysis involved in protein catabolic process"/>
    <property type="evidence" value="ECO:0007669"/>
    <property type="project" value="TreeGrafter"/>
</dbReference>
<dbReference type="Pfam" id="PF07724">
    <property type="entry name" value="AAA_2"/>
    <property type="match status" value="1"/>
</dbReference>
<dbReference type="SUPFAM" id="SSF52540">
    <property type="entry name" value="P-loop containing nucleoside triphosphate hydrolases"/>
    <property type="match status" value="1"/>
</dbReference>
<dbReference type="Gene3D" id="3.40.50.300">
    <property type="entry name" value="P-loop containing nucleotide triphosphate hydrolases"/>
    <property type="match status" value="1"/>
</dbReference>
<organism evidence="4 5">
    <name type="scientific">Tectimicrobiota bacterium</name>
    <dbReference type="NCBI Taxonomy" id="2528274"/>
    <lineage>
        <taxon>Bacteria</taxon>
        <taxon>Pseudomonadati</taxon>
        <taxon>Nitrospinota/Tectimicrobiota group</taxon>
        <taxon>Candidatus Tectimicrobiota</taxon>
    </lineage>
</organism>
<dbReference type="PANTHER" id="PTHR48102:SF3">
    <property type="entry name" value="ATP-DEPENDENT PROTEASE ATPASE SUBUNIT HSLU"/>
    <property type="match status" value="1"/>
</dbReference>
<sequence>QDMTHDREAWEDYMRDSGKGKAHIKKRKMAVKEARRILVREESKKLLDFEDVIREAIQRAEENGVVFVDEIDKLVGPRVEIGRDISGEGVQRDLLPLVEGTTVMTRYGPVKTSHILFIAAGTFYSGKPSDLIPEIQGRFPLRVEMQSLQEGDLARILTEPENSLTKQYKALLATEEVELDITEDGVNEIARIASLMNQQRENIGARRLFTIMEKVLEDLSFNAPSLKGQKVTIDSSYVQAHVAEIVKNEDLARYIM</sequence>
<dbReference type="InterPro" id="IPR019489">
    <property type="entry name" value="Clp_ATPase_C"/>
</dbReference>
<evidence type="ECO:0000256" key="1">
    <source>
        <dbReference type="ARBA" id="ARBA00022741"/>
    </source>
</evidence>
<dbReference type="PANTHER" id="PTHR48102">
    <property type="entry name" value="ATP-DEPENDENT CLP PROTEASE ATP-BINDING SUBUNIT CLPX-LIKE, MITOCHONDRIAL-RELATED"/>
    <property type="match status" value="1"/>
</dbReference>
<reference evidence="4" key="1">
    <citation type="submission" date="2020-07" db="EMBL/GenBank/DDBJ databases">
        <title>Huge and variable diversity of episymbiotic CPR bacteria and DPANN archaea in groundwater ecosystems.</title>
        <authorList>
            <person name="He C.Y."/>
            <person name="Keren R."/>
            <person name="Whittaker M."/>
            <person name="Farag I.F."/>
            <person name="Doudna J."/>
            <person name="Cate J.H.D."/>
            <person name="Banfield J.F."/>
        </authorList>
    </citation>
    <scope>NUCLEOTIDE SEQUENCE</scope>
    <source>
        <strain evidence="4">NC_groundwater_1482_Ag_S-0.65um_47_24</strain>
    </source>
</reference>
<keyword evidence="1" id="KW-0547">Nucleotide-binding</keyword>
<dbReference type="InterPro" id="IPR027417">
    <property type="entry name" value="P-loop_NTPase"/>
</dbReference>
<dbReference type="Gene3D" id="1.10.8.60">
    <property type="match status" value="1"/>
</dbReference>
<dbReference type="GO" id="GO:0016887">
    <property type="term" value="F:ATP hydrolysis activity"/>
    <property type="evidence" value="ECO:0007669"/>
    <property type="project" value="InterPro"/>
</dbReference>
<evidence type="ECO:0000313" key="5">
    <source>
        <dbReference type="Proteomes" id="UP000772181"/>
    </source>
</evidence>
<proteinExistence type="predicted"/>
<dbReference type="InterPro" id="IPR003959">
    <property type="entry name" value="ATPase_AAA_core"/>
</dbReference>
<dbReference type="SMART" id="SM01086">
    <property type="entry name" value="ClpB_D2-small"/>
    <property type="match status" value="1"/>
</dbReference>
<evidence type="ECO:0000256" key="2">
    <source>
        <dbReference type="ARBA" id="ARBA00022840"/>
    </source>
</evidence>
<keyword evidence="2" id="KW-0067">ATP-binding</keyword>
<dbReference type="InterPro" id="IPR050052">
    <property type="entry name" value="ATP-dep_Clp_protease_ClpX"/>
</dbReference>
<comment type="caution">
    <text evidence="4">The sequence shown here is derived from an EMBL/GenBank/DDBJ whole genome shotgun (WGS) entry which is preliminary data.</text>
</comment>
<evidence type="ECO:0000313" key="4">
    <source>
        <dbReference type="EMBL" id="MBI4596127.1"/>
    </source>
</evidence>
<protein>
    <submittedName>
        <fullName evidence="4">AAA family ATPase</fullName>
    </submittedName>
</protein>
<dbReference type="EMBL" id="JACQWF010000316">
    <property type="protein sequence ID" value="MBI4596127.1"/>
    <property type="molecule type" value="Genomic_DNA"/>
</dbReference>
<evidence type="ECO:0000259" key="3">
    <source>
        <dbReference type="SMART" id="SM01086"/>
    </source>
</evidence>
<accession>A0A933GM46</accession>
<dbReference type="AlphaFoldDB" id="A0A933GM46"/>
<feature type="non-terminal residue" evidence="4">
    <location>
        <position position="1"/>
    </location>
</feature>
<dbReference type="Proteomes" id="UP000772181">
    <property type="component" value="Unassembled WGS sequence"/>
</dbReference>
<gene>
    <name evidence="4" type="ORF">HY730_07080</name>
</gene>